<dbReference type="Pfam" id="PF01966">
    <property type="entry name" value="HD"/>
    <property type="match status" value="1"/>
</dbReference>
<dbReference type="RefSeq" id="WP_152946195.1">
    <property type="nucleotide sequence ID" value="NZ_WHYR01000019.1"/>
</dbReference>
<dbReference type="CDD" id="cd00077">
    <property type="entry name" value="HDc"/>
    <property type="match status" value="1"/>
</dbReference>
<sequence length="260" mass="29902">MHREELQTFKGWFKQYVQGFYSDDPAVQAGIRLKEEHTRRVCTAIVGIGRSLDLPPEDLHLAEAVALFHDLGRFRQYATYHTFNDRRSENHALLGVRELERAGVLAGLPEEERNLITMSIEYHNLRDLPGKLPERPALFARLIRDADKLDILQVFTGSLERKEAAPNPLLNSGLPDTPGYSPVLIRNLLQGELCNYSDMKNFNDRKLLMLSWIYDINFPWTLAEIRRNGHVEKILDSLPGTEEIRRVGERLHIFMASRSA</sequence>
<evidence type="ECO:0000313" key="2">
    <source>
        <dbReference type="EMBL" id="MQL52273.1"/>
    </source>
</evidence>
<dbReference type="Gene3D" id="1.10.3210.10">
    <property type="entry name" value="Hypothetical protein af1432"/>
    <property type="match status" value="1"/>
</dbReference>
<dbReference type="PROSITE" id="PS51831">
    <property type="entry name" value="HD"/>
    <property type="match status" value="1"/>
</dbReference>
<dbReference type="InterPro" id="IPR003607">
    <property type="entry name" value="HD/PDEase_dom"/>
</dbReference>
<reference evidence="2 3" key="1">
    <citation type="submission" date="2019-10" db="EMBL/GenBank/DDBJ databases">
        <title>Comparative genomics of sulfur disproportionating microorganisms.</title>
        <authorList>
            <person name="Ward L.M."/>
            <person name="Bertran E."/>
            <person name="Johnston D."/>
        </authorList>
    </citation>
    <scope>NUCLEOTIDE SEQUENCE [LARGE SCALE GENOMIC DNA]</scope>
    <source>
        <strain evidence="2 3">DSM 14055</strain>
    </source>
</reference>
<comment type="caution">
    <text evidence="2">The sequence shown here is derived from an EMBL/GenBank/DDBJ whole genome shotgun (WGS) entry which is preliminary data.</text>
</comment>
<dbReference type="SUPFAM" id="SSF109604">
    <property type="entry name" value="HD-domain/PDEase-like"/>
    <property type="match status" value="1"/>
</dbReference>
<proteinExistence type="predicted"/>
<dbReference type="EMBL" id="WHYR01000019">
    <property type="protein sequence ID" value="MQL52273.1"/>
    <property type="molecule type" value="Genomic_DNA"/>
</dbReference>
<evidence type="ECO:0000259" key="1">
    <source>
        <dbReference type="PROSITE" id="PS51831"/>
    </source>
</evidence>
<organism evidence="2 3">
    <name type="scientific">Desulfofundulus thermobenzoicus</name>
    <dbReference type="NCBI Taxonomy" id="29376"/>
    <lineage>
        <taxon>Bacteria</taxon>
        <taxon>Bacillati</taxon>
        <taxon>Bacillota</taxon>
        <taxon>Clostridia</taxon>
        <taxon>Eubacteriales</taxon>
        <taxon>Peptococcaceae</taxon>
        <taxon>Desulfofundulus</taxon>
    </lineage>
</organism>
<keyword evidence="3" id="KW-1185">Reference proteome</keyword>
<name>A0A6N7IRS6_9FIRM</name>
<gene>
    <name evidence="2" type="ORF">GFC01_08320</name>
</gene>
<accession>A0A6N7IRS6</accession>
<protein>
    <submittedName>
        <fullName evidence="2">HD domain-containing protein</fullName>
    </submittedName>
</protein>
<feature type="domain" description="HD" evidence="1">
    <location>
        <begin position="34"/>
        <end position="152"/>
    </location>
</feature>
<dbReference type="Proteomes" id="UP000441717">
    <property type="component" value="Unassembled WGS sequence"/>
</dbReference>
<dbReference type="InterPro" id="IPR006674">
    <property type="entry name" value="HD_domain"/>
</dbReference>
<dbReference type="AlphaFoldDB" id="A0A6N7IRS6"/>
<dbReference type="OrthoDB" id="9797344at2"/>
<evidence type="ECO:0000313" key="3">
    <source>
        <dbReference type="Proteomes" id="UP000441717"/>
    </source>
</evidence>